<dbReference type="Pfam" id="PF13439">
    <property type="entry name" value="Glyco_transf_4"/>
    <property type="match status" value="1"/>
</dbReference>
<organism evidence="4 5">
    <name type="scientific">Oceanidesulfovibrio marinus</name>
    <dbReference type="NCBI Taxonomy" id="370038"/>
    <lineage>
        <taxon>Bacteria</taxon>
        <taxon>Pseudomonadati</taxon>
        <taxon>Thermodesulfobacteriota</taxon>
        <taxon>Desulfovibrionia</taxon>
        <taxon>Desulfovibrionales</taxon>
        <taxon>Desulfovibrionaceae</taxon>
        <taxon>Oceanidesulfovibrio</taxon>
    </lineage>
</organism>
<feature type="domain" description="Glycosyltransferase subfamily 4-like N-terminal" evidence="3">
    <location>
        <begin position="22"/>
        <end position="200"/>
    </location>
</feature>
<evidence type="ECO:0000256" key="1">
    <source>
        <dbReference type="SAM" id="Phobius"/>
    </source>
</evidence>
<dbReference type="EMBL" id="CP039543">
    <property type="protein sequence ID" value="QJT08365.1"/>
    <property type="molecule type" value="Genomic_DNA"/>
</dbReference>
<reference evidence="4 5" key="1">
    <citation type="submission" date="2019-04" db="EMBL/GenBank/DDBJ databases">
        <title>Isolation and culture of sulfate reducing bacteria from the cold seep of the South China Sea.</title>
        <authorList>
            <person name="Sun C."/>
            <person name="Liu R."/>
        </authorList>
    </citation>
    <scope>NUCLEOTIDE SEQUENCE [LARGE SCALE GENOMIC DNA]</scope>
    <source>
        <strain evidence="4 5">CS1</strain>
    </source>
</reference>
<name>A0ABX6NFI8_9BACT</name>
<dbReference type="PANTHER" id="PTHR45947:SF3">
    <property type="entry name" value="SULFOQUINOVOSYL TRANSFERASE SQD2"/>
    <property type="match status" value="1"/>
</dbReference>
<proteinExistence type="predicted"/>
<evidence type="ECO:0000313" key="4">
    <source>
        <dbReference type="EMBL" id="QJT08365.1"/>
    </source>
</evidence>
<evidence type="ECO:0000259" key="2">
    <source>
        <dbReference type="Pfam" id="PF00534"/>
    </source>
</evidence>
<gene>
    <name evidence="4" type="ORF">E8L03_05220</name>
</gene>
<dbReference type="SUPFAM" id="SSF53756">
    <property type="entry name" value="UDP-Glycosyltransferase/glycogen phosphorylase"/>
    <property type="match status" value="1"/>
</dbReference>
<dbReference type="InterPro" id="IPR028098">
    <property type="entry name" value="Glyco_trans_4-like_N"/>
</dbReference>
<keyword evidence="5" id="KW-1185">Reference proteome</keyword>
<dbReference type="PANTHER" id="PTHR45947">
    <property type="entry name" value="SULFOQUINOVOSYL TRANSFERASE SQD2"/>
    <property type="match status" value="1"/>
</dbReference>
<accession>A0ABX6NFI8</accession>
<dbReference type="CDD" id="cd03801">
    <property type="entry name" value="GT4_PimA-like"/>
    <property type="match status" value="1"/>
</dbReference>
<keyword evidence="1" id="KW-1133">Transmembrane helix</keyword>
<dbReference type="InterPro" id="IPR001296">
    <property type="entry name" value="Glyco_trans_1"/>
</dbReference>
<protein>
    <submittedName>
        <fullName evidence="4">Glycosyltransferase family 4 protein</fullName>
    </submittedName>
</protein>
<evidence type="ECO:0000313" key="5">
    <source>
        <dbReference type="Proteomes" id="UP000503251"/>
    </source>
</evidence>
<feature type="transmembrane region" description="Helical" evidence="1">
    <location>
        <begin position="85"/>
        <end position="105"/>
    </location>
</feature>
<keyword evidence="1" id="KW-0812">Transmembrane</keyword>
<dbReference type="RefSeq" id="WP_171266761.1">
    <property type="nucleotide sequence ID" value="NZ_CP039543.1"/>
</dbReference>
<evidence type="ECO:0000259" key="3">
    <source>
        <dbReference type="Pfam" id="PF13439"/>
    </source>
</evidence>
<dbReference type="Proteomes" id="UP000503251">
    <property type="component" value="Chromosome"/>
</dbReference>
<keyword evidence="1" id="KW-0472">Membrane</keyword>
<dbReference type="InterPro" id="IPR050194">
    <property type="entry name" value="Glycosyltransferase_grp1"/>
</dbReference>
<sequence length="415" mass="46929">MRRILVITSTYPRWGGDVTPDFVHELCKHVSRHNDITVVAPYTPGSKTRAIMDGIPVYRFKYWLNTDKILTNGQAILPNLRKKTWYWIQVPALILSEIIYAAYLLRKFKPQIIHAHWIVPQGLCAFFARLISMHPCSVICTVHGTDIWGLGRLNPLKKYIWNHIDGLTMVSNSLVQEVKRIGIAPKIRTAVIPMGIDTEQFNPKRRDPILRQQHRISGPFLLFVGRLSKPKGVTDLIQAMPEIIHAFPDAKLLIIGSGEEYDALVNSRNNLNLTSDQVSFLGSLPKHALPPYYATADIFIGPSVRTPHGDQEGFGLTFIEAMASGTHVVATDLPNFDDYIEDGATGYRIRQQDPQSISQKVINILSDPQPTIPKNARKFVVERFDWKAIGEAYNAFLWDENTPHDCVDEATNRTD</sequence>
<feature type="domain" description="Glycosyl transferase family 1" evidence="2">
    <location>
        <begin position="212"/>
        <end position="369"/>
    </location>
</feature>
<dbReference type="Pfam" id="PF00534">
    <property type="entry name" value="Glycos_transf_1"/>
    <property type="match status" value="1"/>
</dbReference>
<dbReference type="Gene3D" id="3.40.50.2000">
    <property type="entry name" value="Glycogen Phosphorylase B"/>
    <property type="match status" value="2"/>
</dbReference>